<accession>A0A7J9PEE8</accession>
<protein>
    <submittedName>
        <fullName evidence="3">Na+-transporting methylmalonyl-CoA/oxaloacetate decarboxylase gamma subunit</fullName>
    </submittedName>
</protein>
<feature type="region of interest" description="Disordered" evidence="1">
    <location>
        <begin position="75"/>
        <end position="108"/>
    </location>
</feature>
<keyword evidence="2" id="KW-0812">Transmembrane</keyword>
<reference evidence="3 4" key="1">
    <citation type="submission" date="2020-07" db="EMBL/GenBank/DDBJ databases">
        <title>Genomic Encyclopedia of Type Strains, Phase IV (KMG-V): Genome sequencing to study the core and pangenomes of soil and plant-associated prokaryotes.</title>
        <authorList>
            <person name="Whitman W."/>
        </authorList>
    </citation>
    <scope>NUCLEOTIDE SEQUENCE [LARGE SCALE GENOMIC DNA]</scope>
    <source>
        <strain evidence="3 4">C8</strain>
    </source>
</reference>
<feature type="compositionally biased region" description="Basic residues" evidence="1">
    <location>
        <begin position="96"/>
        <end position="108"/>
    </location>
</feature>
<evidence type="ECO:0000256" key="2">
    <source>
        <dbReference type="SAM" id="Phobius"/>
    </source>
</evidence>
<feature type="transmembrane region" description="Helical" evidence="2">
    <location>
        <begin position="12"/>
        <end position="36"/>
    </location>
</feature>
<feature type="transmembrane region" description="Helical" evidence="2">
    <location>
        <begin position="42"/>
        <end position="64"/>
    </location>
</feature>
<dbReference type="RefSeq" id="WP_011977282.1">
    <property type="nucleotide sequence ID" value="NZ_JACDUL010000001.1"/>
</dbReference>
<keyword evidence="2" id="KW-1133">Transmembrane helix</keyword>
<feature type="compositionally biased region" description="Low complexity" evidence="1">
    <location>
        <begin position="79"/>
        <end position="95"/>
    </location>
</feature>
<comment type="caution">
    <text evidence="3">The sequence shown here is derived from an EMBL/GenBank/DDBJ whole genome shotgun (WGS) entry which is preliminary data.</text>
</comment>
<dbReference type="Proteomes" id="UP000533207">
    <property type="component" value="Unassembled WGS sequence"/>
</dbReference>
<sequence length="108" mass="12180">MDLKLNKVSVFAFIGAFLLPSIYLQEIIGNFFIWLFPILSPLTPQGVCVVLALLLLLLAVIWAYKNPAGQIWVKDKSKTPNNKKTNFNNSKNKTTLNKKGKSTKSKKR</sequence>
<dbReference type="AlphaFoldDB" id="A0A7J9PEE8"/>
<dbReference type="EMBL" id="JACDUL010000001">
    <property type="protein sequence ID" value="MBA2861625.1"/>
    <property type="molecule type" value="Genomic_DNA"/>
</dbReference>
<organism evidence="3 4">
    <name type="scientific">Methanococcus maripaludis</name>
    <name type="common">Methanococcus deltae</name>
    <dbReference type="NCBI Taxonomy" id="39152"/>
    <lineage>
        <taxon>Archaea</taxon>
        <taxon>Methanobacteriati</taxon>
        <taxon>Methanobacteriota</taxon>
        <taxon>Methanomada group</taxon>
        <taxon>Methanococci</taxon>
        <taxon>Methanococcales</taxon>
        <taxon>Methanococcaceae</taxon>
        <taxon>Methanococcus</taxon>
    </lineage>
</organism>
<proteinExistence type="predicted"/>
<evidence type="ECO:0000256" key="1">
    <source>
        <dbReference type="SAM" id="MobiDB-lite"/>
    </source>
</evidence>
<gene>
    <name evidence="3" type="ORF">HNP90_000485</name>
</gene>
<name>A0A7J9PEE8_METMI</name>
<evidence type="ECO:0000313" key="3">
    <source>
        <dbReference type="EMBL" id="MBA2861625.1"/>
    </source>
</evidence>
<keyword evidence="2" id="KW-0472">Membrane</keyword>
<evidence type="ECO:0000313" key="4">
    <source>
        <dbReference type="Proteomes" id="UP000533207"/>
    </source>
</evidence>